<gene>
    <name evidence="1" type="ORF">GIL414_LOCUS86574</name>
</gene>
<comment type="caution">
    <text evidence="1">The sequence shown here is derived from an EMBL/GenBank/DDBJ whole genome shotgun (WGS) entry which is preliminary data.</text>
</comment>
<accession>A0A8S3K3S5</accession>
<dbReference type="Proteomes" id="UP000681720">
    <property type="component" value="Unassembled WGS sequence"/>
</dbReference>
<evidence type="ECO:0000313" key="1">
    <source>
        <dbReference type="EMBL" id="CAF5225379.1"/>
    </source>
</evidence>
<sequence length="32" mass="3603">LANGKACKNGFSSLKVDLLVRLQYYLKRCFGP</sequence>
<dbReference type="AlphaFoldDB" id="A0A8S3K3S5"/>
<feature type="non-terminal residue" evidence="1">
    <location>
        <position position="1"/>
    </location>
</feature>
<organism evidence="1 2">
    <name type="scientific">Rotaria magnacalcarata</name>
    <dbReference type="NCBI Taxonomy" id="392030"/>
    <lineage>
        <taxon>Eukaryota</taxon>
        <taxon>Metazoa</taxon>
        <taxon>Spiralia</taxon>
        <taxon>Gnathifera</taxon>
        <taxon>Rotifera</taxon>
        <taxon>Eurotatoria</taxon>
        <taxon>Bdelloidea</taxon>
        <taxon>Philodinida</taxon>
        <taxon>Philodinidae</taxon>
        <taxon>Rotaria</taxon>
    </lineage>
</organism>
<name>A0A8S3K3S5_9BILA</name>
<dbReference type="EMBL" id="CAJOBJ010375647">
    <property type="protein sequence ID" value="CAF5225379.1"/>
    <property type="molecule type" value="Genomic_DNA"/>
</dbReference>
<evidence type="ECO:0000313" key="2">
    <source>
        <dbReference type="Proteomes" id="UP000681720"/>
    </source>
</evidence>
<reference evidence="1" key="1">
    <citation type="submission" date="2021-02" db="EMBL/GenBank/DDBJ databases">
        <authorList>
            <person name="Nowell W R."/>
        </authorList>
    </citation>
    <scope>NUCLEOTIDE SEQUENCE</scope>
</reference>
<protein>
    <submittedName>
        <fullName evidence="1">Uncharacterized protein</fullName>
    </submittedName>
</protein>
<proteinExistence type="predicted"/>